<keyword evidence="1" id="KW-0812">Transmembrane</keyword>
<evidence type="ECO:0000259" key="2">
    <source>
        <dbReference type="Pfam" id="PF18920"/>
    </source>
</evidence>
<feature type="domain" description="DUF5671" evidence="2">
    <location>
        <begin position="344"/>
        <end position="483"/>
    </location>
</feature>
<dbReference type="RefSeq" id="WP_272461822.1">
    <property type="nucleotide sequence ID" value="NZ_JAPFQL010000028.1"/>
</dbReference>
<feature type="transmembrane region" description="Helical" evidence="1">
    <location>
        <begin position="81"/>
        <end position="104"/>
    </location>
</feature>
<feature type="transmembrane region" description="Helical" evidence="1">
    <location>
        <begin position="227"/>
        <end position="248"/>
    </location>
</feature>
<dbReference type="EMBL" id="JAPFQL010000028">
    <property type="protein sequence ID" value="MDC5697245.1"/>
    <property type="molecule type" value="Genomic_DNA"/>
</dbReference>
<comment type="caution">
    <text evidence="3">The sequence shown here is derived from an EMBL/GenBank/DDBJ whole genome shotgun (WGS) entry which is preliminary data.</text>
</comment>
<feature type="transmembrane region" description="Helical" evidence="1">
    <location>
        <begin position="260"/>
        <end position="286"/>
    </location>
</feature>
<keyword evidence="1" id="KW-1133">Transmembrane helix</keyword>
<feature type="transmembrane region" description="Helical" evidence="1">
    <location>
        <begin position="429"/>
        <end position="453"/>
    </location>
</feature>
<feature type="domain" description="DUF5671" evidence="2">
    <location>
        <begin position="43"/>
        <end position="142"/>
    </location>
</feature>
<sequence>MEVLGFFSGLLPLLLIIGLVVWGVRRVSRRGAPQPGEGHGIRRFFQYLLLFGLLWVSGVGLAGLLGRLFDLGSTVAEDPGLLALYTAFTVVGVPLFAMVAAWTVRRFRADPREARSPAWNLYLTAASLGTLVAAMVALHETLSWATGVRGGSASTMAGLLVWGLLWFAHWWVSRRLLPADAFAPHRFLAAIVGLVVAAVGATGLLGDVFATFFGFTRDSFFAGGDELFLPGAITLAVGLTAWLVYWVVPSTRYRRSPLWLAYVLLAGVAAGLVTAVASASLLLYDVLVWVVGEPASGSAASHFDSAPASLGAALVGALIWWYHRAVLQAEQAPESVSERTEVRRIYEYAMSGVGLVAAAAGLMMLVVAVFEAAAGSGDILSGAPSALNTMLGGLTLILVGGPVWWLFWRRIQAAAAAHPDEEHGSPTRRIYVFLLFGVAGVAAVVALLLGVYVLLQDLFGQGVTAETVRGLRFPVAVIVAAGLLSAYHWGVYRGDRDHVQARERGARFVLLVGPPDPEIAQALARRTGGRVELWARTDGVAGPWALEELVAVVAGRGEGEVVVVAGEHGVTAVPVDRG</sequence>
<evidence type="ECO:0000256" key="1">
    <source>
        <dbReference type="SAM" id="Phobius"/>
    </source>
</evidence>
<name>A0ABT5GH83_9MICO</name>
<feature type="transmembrane region" description="Helical" evidence="1">
    <location>
        <begin position="187"/>
        <end position="215"/>
    </location>
</feature>
<accession>A0ABT5GH83</accession>
<feature type="transmembrane region" description="Helical" evidence="1">
    <location>
        <begin position="150"/>
        <end position="167"/>
    </location>
</feature>
<feature type="transmembrane region" description="Helical" evidence="1">
    <location>
        <begin position="116"/>
        <end position="138"/>
    </location>
</feature>
<dbReference type="InterPro" id="IPR043728">
    <property type="entry name" value="DUF5671"/>
</dbReference>
<feature type="transmembrane region" description="Helical" evidence="1">
    <location>
        <begin position="390"/>
        <end position="408"/>
    </location>
</feature>
<reference evidence="3 4" key="1">
    <citation type="submission" date="2022-11" db="EMBL/GenBank/DDBJ databases">
        <title>Anaerobic phenanthrene biodegradation by a DNRA strain PheN6.</title>
        <authorList>
            <person name="Zhang Z."/>
        </authorList>
    </citation>
    <scope>NUCLEOTIDE SEQUENCE [LARGE SCALE GENOMIC DNA]</scope>
    <source>
        <strain evidence="3 4">PheN6</strain>
    </source>
</reference>
<feature type="transmembrane region" description="Helical" evidence="1">
    <location>
        <begin position="306"/>
        <end position="327"/>
    </location>
</feature>
<keyword evidence="1" id="KW-0472">Membrane</keyword>
<dbReference type="Pfam" id="PF18920">
    <property type="entry name" value="DUF5671"/>
    <property type="match status" value="3"/>
</dbReference>
<keyword evidence="4" id="KW-1185">Reference proteome</keyword>
<feature type="transmembrane region" description="Helical" evidence="1">
    <location>
        <begin position="473"/>
        <end position="492"/>
    </location>
</feature>
<feature type="transmembrane region" description="Helical" evidence="1">
    <location>
        <begin position="348"/>
        <end position="370"/>
    </location>
</feature>
<evidence type="ECO:0000313" key="4">
    <source>
        <dbReference type="Proteomes" id="UP001150259"/>
    </source>
</evidence>
<gene>
    <name evidence="3" type="ORF">OO014_08240</name>
</gene>
<feature type="transmembrane region" description="Helical" evidence="1">
    <location>
        <begin position="44"/>
        <end position="69"/>
    </location>
</feature>
<feature type="domain" description="DUF5671" evidence="2">
    <location>
        <begin position="187"/>
        <end position="296"/>
    </location>
</feature>
<evidence type="ECO:0000313" key="3">
    <source>
        <dbReference type="EMBL" id="MDC5697245.1"/>
    </source>
</evidence>
<feature type="transmembrane region" description="Helical" evidence="1">
    <location>
        <begin position="6"/>
        <end position="24"/>
    </location>
</feature>
<proteinExistence type="predicted"/>
<organism evidence="3 4">
    <name type="scientific">Intrasporangium calvum</name>
    <dbReference type="NCBI Taxonomy" id="53358"/>
    <lineage>
        <taxon>Bacteria</taxon>
        <taxon>Bacillati</taxon>
        <taxon>Actinomycetota</taxon>
        <taxon>Actinomycetes</taxon>
        <taxon>Micrococcales</taxon>
        <taxon>Intrasporangiaceae</taxon>
        <taxon>Intrasporangium</taxon>
    </lineage>
</organism>
<dbReference type="Proteomes" id="UP001150259">
    <property type="component" value="Unassembled WGS sequence"/>
</dbReference>
<protein>
    <submittedName>
        <fullName evidence="3">DUF5671 domain-containing protein</fullName>
    </submittedName>
</protein>